<dbReference type="RefSeq" id="WP_216033783.1">
    <property type="nucleotide sequence ID" value="NZ_JAHKNG010000024.1"/>
</dbReference>
<evidence type="ECO:0000313" key="3">
    <source>
        <dbReference type="Proteomes" id="UP001166191"/>
    </source>
</evidence>
<comment type="caution">
    <text evidence="2">The sequence shown here is derived from an EMBL/GenBank/DDBJ whole genome shotgun (WGS) entry which is preliminary data.</text>
</comment>
<proteinExistence type="predicted"/>
<accession>A0ABS6AKK4</accession>
<feature type="chain" id="PRO_5045523124" description="Virginiamycin B lyase" evidence="1">
    <location>
        <begin position="22"/>
        <end position="694"/>
    </location>
</feature>
<sequence>MRLPLPAALLAALTLGQVASAEQIVGKVTGGGGPVAKSSVVLWVAGEAEPAKLSEATTDQDGAFRFEFDAGTTHGGVLYLTARGGEARLDAVQADNPAIGLMAVLGATAPTEVTINELTTVASVWAGAQFLQGDAFSGHALGLQIAAGNVPNLVEIATGGLGPVIQDPLNSTQTTSMATMTTVGNLLAGCITRVQPDACERLFEASTPPGGPAPSDTLTAAQAIALHPWNRPADLFAVFDHLYPAPQGPGSRSAPFRPYLSFAPGSWTIALRYAGGGLSGLGGIAIDGDGDAWAANNQMAGSQSTMYGGIGGTLSELAANGRPLSPMTAGYTGGGVDFPGWGLTVAGDGKVWVTSIEGRTISVFDPAGQPLSPSTGYHLDGQLGGMQGINTTPDGDVWALDSSKSQIVHLPDGDPARARILCRTVDDKPVDGTCQVKGPFHVAFDLQGRVLVSNANSNTVTRFPADDPGKAEELQVGYSPHAIAIDSQGNAWVANTLGEPGTKEKLELLRTKIRSELESRLGSASAGDETVEKFIALVRIIEEFPGGSVSMIRPDGTQAPGSPFNGGGSVSGPWGITVDGNDHVWVANGFGKTLTELCGVRIETCPPGTKTGDTISPPGTGYAGKGMQFLTGVAVDPAGNVWAANNIDLMDEVCLTQTPDETVSTRCGGNGFVVFFGLAKPVRTPVVGSQVQGW</sequence>
<dbReference type="PANTHER" id="PTHR24104:SF50">
    <property type="entry name" value="SMP-30_GLUCONOLACTONASE_LRE-LIKE REGION DOMAIN-CONTAINING PROTEIN"/>
    <property type="match status" value="1"/>
</dbReference>
<feature type="signal peptide" evidence="1">
    <location>
        <begin position="1"/>
        <end position="21"/>
    </location>
</feature>
<dbReference type="PANTHER" id="PTHR24104">
    <property type="entry name" value="E3 UBIQUITIN-PROTEIN LIGASE NHLRC1-RELATED"/>
    <property type="match status" value="1"/>
</dbReference>
<evidence type="ECO:0008006" key="4">
    <source>
        <dbReference type="Google" id="ProtNLM"/>
    </source>
</evidence>
<evidence type="ECO:0000313" key="2">
    <source>
        <dbReference type="EMBL" id="MBU3031111.1"/>
    </source>
</evidence>
<gene>
    <name evidence="2" type="ORF">KNW02_13390</name>
</gene>
<name>A0ABS6AKK4_9RHOB</name>
<organism evidence="2 3">
    <name type="scientific">Paracoccus marinaquae</name>
    <dbReference type="NCBI Taxonomy" id="2841926"/>
    <lineage>
        <taxon>Bacteria</taxon>
        <taxon>Pseudomonadati</taxon>
        <taxon>Pseudomonadota</taxon>
        <taxon>Alphaproteobacteria</taxon>
        <taxon>Rhodobacterales</taxon>
        <taxon>Paracoccaceae</taxon>
        <taxon>Paracoccus</taxon>
    </lineage>
</organism>
<reference evidence="2" key="1">
    <citation type="submission" date="2021-06" db="EMBL/GenBank/DDBJ databases">
        <title>Paracoccus bacterium XHP0099 sp. nov., isolated from the surface waters of the Yellow Sea.</title>
        <authorList>
            <person name="Xue H."/>
            <person name="Zhang D."/>
        </authorList>
    </citation>
    <scope>NUCLEOTIDE SEQUENCE</scope>
    <source>
        <strain evidence="2">XHP0099</strain>
    </source>
</reference>
<evidence type="ECO:0000256" key="1">
    <source>
        <dbReference type="SAM" id="SignalP"/>
    </source>
</evidence>
<protein>
    <recommendedName>
        <fullName evidence="4">Virginiamycin B lyase</fullName>
    </recommendedName>
</protein>
<dbReference type="Proteomes" id="UP001166191">
    <property type="component" value="Unassembled WGS sequence"/>
</dbReference>
<dbReference type="EMBL" id="JAHKNG010000024">
    <property type="protein sequence ID" value="MBU3031111.1"/>
    <property type="molecule type" value="Genomic_DNA"/>
</dbReference>
<keyword evidence="1" id="KW-0732">Signal</keyword>
<keyword evidence="3" id="KW-1185">Reference proteome</keyword>
<dbReference type="InterPro" id="IPR050952">
    <property type="entry name" value="TRIM-NHL_E3_ligases"/>
</dbReference>